<dbReference type="EMBL" id="CP012677">
    <property type="protein sequence ID" value="ALE93627.1"/>
    <property type="molecule type" value="Genomic_DNA"/>
</dbReference>
<feature type="transmembrane region" description="Helical" evidence="1">
    <location>
        <begin position="44"/>
        <end position="65"/>
    </location>
</feature>
<evidence type="ECO:0000313" key="2">
    <source>
        <dbReference type="EMBL" id="ALE93627.1"/>
    </source>
</evidence>
<keyword evidence="3" id="KW-1185">Reference proteome</keyword>
<dbReference type="Proteomes" id="UP000062833">
    <property type="component" value="Chromosome"/>
</dbReference>
<sequence>MYYGLFQWVFMVLAFVFGISALLRLEVFSTHSTQRTHRHSGQQALLWMASVACALVGFVMAVLAVREGMR</sequence>
<feature type="transmembrane region" description="Helical" evidence="1">
    <location>
        <begin position="6"/>
        <end position="23"/>
    </location>
</feature>
<accession>A0A0M4R0T7</accession>
<name>A0A0M4R0T7_9MICC</name>
<evidence type="ECO:0000256" key="1">
    <source>
        <dbReference type="SAM" id="Phobius"/>
    </source>
</evidence>
<dbReference type="PATRIC" id="fig|656366.3.peg.3667"/>
<protein>
    <submittedName>
        <fullName evidence="2">Uncharacterized protein</fullName>
    </submittedName>
</protein>
<keyword evidence="1" id="KW-0812">Transmembrane</keyword>
<organism evidence="2 3">
    <name type="scientific">Arthrobacter alpinus</name>
    <dbReference type="NCBI Taxonomy" id="656366"/>
    <lineage>
        <taxon>Bacteria</taxon>
        <taxon>Bacillati</taxon>
        <taxon>Actinomycetota</taxon>
        <taxon>Actinomycetes</taxon>
        <taxon>Micrococcales</taxon>
        <taxon>Micrococcaceae</taxon>
        <taxon>Arthrobacter</taxon>
    </lineage>
</organism>
<dbReference type="AlphaFoldDB" id="A0A0M4R0T7"/>
<dbReference type="OrthoDB" id="4953896at2"/>
<evidence type="ECO:0000313" key="3">
    <source>
        <dbReference type="Proteomes" id="UP000062833"/>
    </source>
</evidence>
<dbReference type="KEGG" id="aaq:AOC05_17035"/>
<reference evidence="3" key="1">
    <citation type="submission" date="2015-09" db="EMBL/GenBank/DDBJ databases">
        <title>Complete genome of Arthrobacter alpinus strain R3.8.</title>
        <authorList>
            <person name="See-Too W.S."/>
            <person name="Chan K.G."/>
        </authorList>
    </citation>
    <scope>NUCLEOTIDE SEQUENCE [LARGE SCALE GENOMIC DNA]</scope>
    <source>
        <strain evidence="3">R3.8</strain>
    </source>
</reference>
<keyword evidence="1" id="KW-0472">Membrane</keyword>
<proteinExistence type="predicted"/>
<keyword evidence="1" id="KW-1133">Transmembrane helix</keyword>
<gene>
    <name evidence="2" type="ORF">AOC05_17035</name>
</gene>